<dbReference type="EMBL" id="LSRQ01001618">
    <property type="protein sequence ID" value="OAY77093.1"/>
    <property type="molecule type" value="Genomic_DNA"/>
</dbReference>
<evidence type="ECO:0000313" key="4">
    <source>
        <dbReference type="Proteomes" id="UP000092600"/>
    </source>
</evidence>
<dbReference type="Proteomes" id="UP000092600">
    <property type="component" value="Unassembled WGS sequence"/>
</dbReference>
<organism evidence="3 4">
    <name type="scientific">Ananas comosus</name>
    <name type="common">Pineapple</name>
    <name type="synonym">Ananas ananas</name>
    <dbReference type="NCBI Taxonomy" id="4615"/>
    <lineage>
        <taxon>Eukaryota</taxon>
        <taxon>Viridiplantae</taxon>
        <taxon>Streptophyta</taxon>
        <taxon>Embryophyta</taxon>
        <taxon>Tracheophyta</taxon>
        <taxon>Spermatophyta</taxon>
        <taxon>Magnoliopsida</taxon>
        <taxon>Liliopsida</taxon>
        <taxon>Poales</taxon>
        <taxon>Bromeliaceae</taxon>
        <taxon>Bromelioideae</taxon>
        <taxon>Ananas</taxon>
    </lineage>
</organism>
<protein>
    <recommendedName>
        <fullName evidence="2">FAR1 domain-containing protein</fullName>
    </recommendedName>
</protein>
<evidence type="ECO:0000259" key="2">
    <source>
        <dbReference type="Pfam" id="PF03101"/>
    </source>
</evidence>
<dbReference type="AlphaFoldDB" id="A0A199VJA7"/>
<feature type="domain" description="FAR1" evidence="2">
    <location>
        <begin position="142"/>
        <end position="226"/>
    </location>
</feature>
<proteinExistence type="predicted"/>
<evidence type="ECO:0000256" key="1">
    <source>
        <dbReference type="SAM" id="MobiDB-lite"/>
    </source>
</evidence>
<reference evidence="3 4" key="1">
    <citation type="journal article" date="2016" name="DNA Res.">
        <title>The draft genome of MD-2 pineapple using hybrid error correction of long reads.</title>
        <authorList>
            <person name="Redwan R.M."/>
            <person name="Saidin A."/>
            <person name="Kumar S.V."/>
        </authorList>
    </citation>
    <scope>NUCLEOTIDE SEQUENCE [LARGE SCALE GENOMIC DNA]</scope>
    <source>
        <strain evidence="4">cv. MD2</strain>
        <tissue evidence="3">Leaf</tissue>
    </source>
</reference>
<sequence>MPSRLCASRSIPDEARDVDPVHTSDSGSPCTSIPEANLVQISSIRRSRCPYTPPPTPSRLCASRSIPDEARGVDPMHTSDSGNPCTSIPEANSVSLCNIDADNEMNEELEEIATTEQICMSTQTNDEPRVGLEFNCTEDAKKFHNDYAFKMGFSIRKTYHYKAKKYDDAITSVAYCCSKAGHSKSQTHEERHCQNFKGSNTPKKQFPNRRSGCKAHIVLRIDDRGK</sequence>
<dbReference type="Pfam" id="PF03101">
    <property type="entry name" value="FAR1"/>
    <property type="match status" value="1"/>
</dbReference>
<dbReference type="InterPro" id="IPR004330">
    <property type="entry name" value="FAR1_DNA_bnd_dom"/>
</dbReference>
<feature type="compositionally biased region" description="Basic and acidic residues" evidence="1">
    <location>
        <begin position="11"/>
        <end position="22"/>
    </location>
</feature>
<comment type="caution">
    <text evidence="3">The sequence shown here is derived from an EMBL/GenBank/DDBJ whole genome shotgun (WGS) entry which is preliminary data.</text>
</comment>
<gene>
    <name evidence="3" type="ORF">ACMD2_24183</name>
</gene>
<dbReference type="PANTHER" id="PTHR46328">
    <property type="entry name" value="FAR-RED IMPAIRED RESPONSIVE (FAR1) FAMILY PROTEIN-RELATED"/>
    <property type="match status" value="1"/>
</dbReference>
<accession>A0A199VJA7</accession>
<name>A0A199VJA7_ANACO</name>
<feature type="region of interest" description="Disordered" evidence="1">
    <location>
        <begin position="1"/>
        <end position="34"/>
    </location>
</feature>
<dbReference type="STRING" id="4615.A0A199VJA7"/>
<evidence type="ECO:0000313" key="3">
    <source>
        <dbReference type="EMBL" id="OAY77093.1"/>
    </source>
</evidence>
<dbReference type="PANTHER" id="PTHR46328:SF27">
    <property type="entry name" value="OS12G0287500 PROTEIN"/>
    <property type="match status" value="1"/>
</dbReference>